<evidence type="ECO:0000259" key="5">
    <source>
        <dbReference type="PROSITE" id="PS50110"/>
    </source>
</evidence>
<evidence type="ECO:0000259" key="4">
    <source>
        <dbReference type="PROSITE" id="PS50043"/>
    </source>
</evidence>
<comment type="caution">
    <text evidence="6">The sequence shown here is derived from an EMBL/GenBank/DDBJ whole genome shotgun (WGS) entry which is preliminary data.</text>
</comment>
<dbReference type="PANTHER" id="PTHR43214:SF43">
    <property type="entry name" value="TWO-COMPONENT RESPONSE REGULATOR"/>
    <property type="match status" value="1"/>
</dbReference>
<dbReference type="Gene3D" id="1.10.10.10">
    <property type="entry name" value="Winged helix-like DNA-binding domain superfamily/Winged helix DNA-binding domain"/>
    <property type="match status" value="1"/>
</dbReference>
<dbReference type="PANTHER" id="PTHR43214">
    <property type="entry name" value="TWO-COMPONENT RESPONSE REGULATOR"/>
    <property type="match status" value="1"/>
</dbReference>
<feature type="modified residue" description="4-aspartylphosphate" evidence="3">
    <location>
        <position position="56"/>
    </location>
</feature>
<dbReference type="SMART" id="SM00448">
    <property type="entry name" value="REC"/>
    <property type="match status" value="1"/>
</dbReference>
<dbReference type="GO" id="GO:0006355">
    <property type="term" value="P:regulation of DNA-templated transcription"/>
    <property type="evidence" value="ECO:0007669"/>
    <property type="project" value="InterPro"/>
</dbReference>
<evidence type="ECO:0000313" key="7">
    <source>
        <dbReference type="Proteomes" id="UP000627292"/>
    </source>
</evidence>
<gene>
    <name evidence="6" type="ORF">GCM10011379_17520</name>
</gene>
<dbReference type="SUPFAM" id="SSF46894">
    <property type="entry name" value="C-terminal effector domain of the bipartite response regulators"/>
    <property type="match status" value="1"/>
</dbReference>
<reference evidence="6" key="2">
    <citation type="submission" date="2020-09" db="EMBL/GenBank/DDBJ databases">
        <authorList>
            <person name="Sun Q."/>
            <person name="Zhou Y."/>
        </authorList>
    </citation>
    <scope>NUCLEOTIDE SEQUENCE</scope>
    <source>
        <strain evidence="6">CGMCC 1.15290</strain>
    </source>
</reference>
<reference evidence="6" key="1">
    <citation type="journal article" date="2014" name="Int. J. Syst. Evol. Microbiol.">
        <title>Complete genome sequence of Corynebacterium casei LMG S-19264T (=DSM 44701T), isolated from a smear-ripened cheese.</title>
        <authorList>
            <consortium name="US DOE Joint Genome Institute (JGI-PGF)"/>
            <person name="Walter F."/>
            <person name="Albersmeier A."/>
            <person name="Kalinowski J."/>
            <person name="Ruckert C."/>
        </authorList>
    </citation>
    <scope>NUCLEOTIDE SEQUENCE</scope>
    <source>
        <strain evidence="6">CGMCC 1.15290</strain>
    </source>
</reference>
<dbReference type="CDD" id="cd17535">
    <property type="entry name" value="REC_NarL-like"/>
    <property type="match status" value="1"/>
</dbReference>
<organism evidence="6 7">
    <name type="scientific">Filimonas zeae</name>
    <dbReference type="NCBI Taxonomy" id="1737353"/>
    <lineage>
        <taxon>Bacteria</taxon>
        <taxon>Pseudomonadati</taxon>
        <taxon>Bacteroidota</taxon>
        <taxon>Chitinophagia</taxon>
        <taxon>Chitinophagales</taxon>
        <taxon>Chitinophagaceae</taxon>
        <taxon>Filimonas</taxon>
    </lineage>
</organism>
<evidence type="ECO:0000256" key="3">
    <source>
        <dbReference type="PROSITE-ProRule" id="PRU00169"/>
    </source>
</evidence>
<dbReference type="InterPro" id="IPR039420">
    <property type="entry name" value="WalR-like"/>
</dbReference>
<protein>
    <submittedName>
        <fullName evidence="6">DNA-binding response regulator</fullName>
    </submittedName>
</protein>
<dbReference type="PROSITE" id="PS50110">
    <property type="entry name" value="RESPONSE_REGULATORY"/>
    <property type="match status" value="1"/>
</dbReference>
<keyword evidence="7" id="KW-1185">Reference proteome</keyword>
<dbReference type="RefSeq" id="WP_188951649.1">
    <property type="nucleotide sequence ID" value="NZ_BMIB01000002.1"/>
</dbReference>
<name>A0A917IXW8_9BACT</name>
<dbReference type="CDD" id="cd06170">
    <property type="entry name" value="LuxR_C_like"/>
    <property type="match status" value="1"/>
</dbReference>
<dbReference type="GO" id="GO:0003677">
    <property type="term" value="F:DNA binding"/>
    <property type="evidence" value="ECO:0007669"/>
    <property type="project" value="UniProtKB-KW"/>
</dbReference>
<accession>A0A917IXW8</accession>
<keyword evidence="2 6" id="KW-0238">DNA-binding</keyword>
<dbReference type="InterPro" id="IPR058245">
    <property type="entry name" value="NreC/VraR/RcsB-like_REC"/>
</dbReference>
<dbReference type="GO" id="GO:0000160">
    <property type="term" value="P:phosphorelay signal transduction system"/>
    <property type="evidence" value="ECO:0007669"/>
    <property type="project" value="InterPro"/>
</dbReference>
<keyword evidence="1 3" id="KW-0597">Phosphoprotein</keyword>
<dbReference type="Proteomes" id="UP000627292">
    <property type="component" value="Unassembled WGS sequence"/>
</dbReference>
<evidence type="ECO:0000256" key="1">
    <source>
        <dbReference type="ARBA" id="ARBA00022553"/>
    </source>
</evidence>
<dbReference type="InterPro" id="IPR001789">
    <property type="entry name" value="Sig_transdc_resp-reg_receiver"/>
</dbReference>
<dbReference type="PRINTS" id="PR00038">
    <property type="entry name" value="HTHLUXR"/>
</dbReference>
<dbReference type="AlphaFoldDB" id="A0A917IXW8"/>
<dbReference type="SMART" id="SM00421">
    <property type="entry name" value="HTH_LUXR"/>
    <property type="match status" value="1"/>
</dbReference>
<feature type="domain" description="HTH luxR-type" evidence="4">
    <location>
        <begin position="145"/>
        <end position="210"/>
    </location>
</feature>
<dbReference type="Pfam" id="PF00072">
    <property type="entry name" value="Response_reg"/>
    <property type="match status" value="1"/>
</dbReference>
<evidence type="ECO:0000256" key="2">
    <source>
        <dbReference type="ARBA" id="ARBA00023125"/>
    </source>
</evidence>
<dbReference type="Gene3D" id="3.40.50.2300">
    <property type="match status" value="1"/>
</dbReference>
<proteinExistence type="predicted"/>
<dbReference type="InterPro" id="IPR036388">
    <property type="entry name" value="WH-like_DNA-bd_sf"/>
</dbReference>
<dbReference type="PROSITE" id="PS50043">
    <property type="entry name" value="HTH_LUXR_2"/>
    <property type="match status" value="1"/>
</dbReference>
<evidence type="ECO:0000313" key="6">
    <source>
        <dbReference type="EMBL" id="GGH64929.1"/>
    </source>
</evidence>
<sequence length="212" mass="23375">MIPIPILIIDDHPLVAGGIAMMLRDVTWLQVACACTNAADALNFLNDNTVDIILLDISLPDTDGLTLCAQIRRMHKAVKIIGLTSINEAGIISQFLAHGGNGYLLKDMGREELLEAIDAVMDNKVFLSKGANQKLLEQFCSTGDALKNAPVLTRREKEILLLLHEGLNGPQIAEKLFLSSYTIETHRKNLMQKLNVSSTQLLLKKAKECRMI</sequence>
<dbReference type="EMBL" id="BMIB01000002">
    <property type="protein sequence ID" value="GGH64929.1"/>
    <property type="molecule type" value="Genomic_DNA"/>
</dbReference>
<dbReference type="InterPro" id="IPR011006">
    <property type="entry name" value="CheY-like_superfamily"/>
</dbReference>
<feature type="domain" description="Response regulatory" evidence="5">
    <location>
        <begin position="5"/>
        <end position="121"/>
    </location>
</feature>
<dbReference type="InterPro" id="IPR000792">
    <property type="entry name" value="Tscrpt_reg_LuxR_C"/>
</dbReference>
<dbReference type="SUPFAM" id="SSF52172">
    <property type="entry name" value="CheY-like"/>
    <property type="match status" value="1"/>
</dbReference>
<dbReference type="Pfam" id="PF00196">
    <property type="entry name" value="GerE"/>
    <property type="match status" value="1"/>
</dbReference>
<dbReference type="InterPro" id="IPR016032">
    <property type="entry name" value="Sig_transdc_resp-reg_C-effctor"/>
</dbReference>